<protein>
    <submittedName>
        <fullName evidence="1">Uncharacterized protein</fullName>
    </submittedName>
</protein>
<dbReference type="EnsemblMetazoa" id="AFUN014094-RA">
    <property type="protein sequence ID" value="AFUN014094-PA"/>
    <property type="gene ID" value="AFUN014094"/>
</dbReference>
<dbReference type="VEuPathDB" id="VectorBase:AFUN014094"/>
<organism evidence="1">
    <name type="scientific">Anopheles funestus</name>
    <name type="common">African malaria mosquito</name>
    <dbReference type="NCBI Taxonomy" id="62324"/>
    <lineage>
        <taxon>Eukaryota</taxon>
        <taxon>Metazoa</taxon>
        <taxon>Ecdysozoa</taxon>
        <taxon>Arthropoda</taxon>
        <taxon>Hexapoda</taxon>
        <taxon>Insecta</taxon>
        <taxon>Pterygota</taxon>
        <taxon>Neoptera</taxon>
        <taxon>Endopterygota</taxon>
        <taxon>Diptera</taxon>
        <taxon>Nematocera</taxon>
        <taxon>Culicoidea</taxon>
        <taxon>Culicidae</taxon>
        <taxon>Anophelinae</taxon>
        <taxon>Anopheles</taxon>
    </lineage>
</organism>
<accession>A0A182S0R5</accession>
<dbReference type="VEuPathDB" id="VectorBase:AFUN2_004979"/>
<dbReference type="AlphaFoldDB" id="A0A182S0R5"/>
<proteinExistence type="predicted"/>
<sequence>MYDSVKKVRLMNPKNDETPVSRYGQICSFLFHLKVLMGYAVYNYFSEHFVTVLLRRLFCPVV</sequence>
<reference evidence="1" key="1">
    <citation type="submission" date="2020-05" db="UniProtKB">
        <authorList>
            <consortium name="EnsemblMetazoa"/>
        </authorList>
    </citation>
    <scope>IDENTIFICATION</scope>
    <source>
        <strain evidence="1">FUMOZ</strain>
    </source>
</reference>
<evidence type="ECO:0000313" key="1">
    <source>
        <dbReference type="EnsemblMetazoa" id="AFUN014094-PA"/>
    </source>
</evidence>
<name>A0A182S0R5_ANOFN</name>